<accession>A0A1I2AIY2</accession>
<dbReference type="InParanoid" id="A0A1I2AIY2"/>
<name>A0A1I2AIY2_9BACT</name>
<dbReference type="EMBL" id="FONA01000011">
    <property type="protein sequence ID" value="SFE43852.1"/>
    <property type="molecule type" value="Genomic_DNA"/>
</dbReference>
<feature type="region of interest" description="Disordered" evidence="1">
    <location>
        <begin position="1"/>
        <end position="26"/>
    </location>
</feature>
<dbReference type="STRING" id="385682.SAMN05444380_11177"/>
<feature type="transmembrane region" description="Helical" evidence="2">
    <location>
        <begin position="130"/>
        <end position="149"/>
    </location>
</feature>
<feature type="transmembrane region" description="Helical" evidence="2">
    <location>
        <begin position="105"/>
        <end position="124"/>
    </location>
</feature>
<evidence type="ECO:0000313" key="3">
    <source>
        <dbReference type="EMBL" id="SFE43852.1"/>
    </source>
</evidence>
<dbReference type="Proteomes" id="UP000181976">
    <property type="component" value="Unassembled WGS sequence"/>
</dbReference>
<evidence type="ECO:0000256" key="1">
    <source>
        <dbReference type="SAM" id="MobiDB-lite"/>
    </source>
</evidence>
<evidence type="ECO:0000313" key="4">
    <source>
        <dbReference type="Proteomes" id="UP000181976"/>
    </source>
</evidence>
<proteinExistence type="predicted"/>
<dbReference type="OrthoDB" id="1494800at2"/>
<keyword evidence="2" id="KW-0812">Transmembrane</keyword>
<protein>
    <submittedName>
        <fullName evidence="3">Uncharacterized protein</fullName>
    </submittedName>
</protein>
<reference evidence="3 4" key="1">
    <citation type="submission" date="2016-10" db="EMBL/GenBank/DDBJ databases">
        <authorList>
            <person name="de Groot N.N."/>
        </authorList>
    </citation>
    <scope>NUCLEOTIDE SEQUENCE [LARGE SCALE GENOMIC DNA]</scope>
    <source>
        <strain evidence="3 4">DSM 19012</strain>
    </source>
</reference>
<dbReference type="eggNOG" id="ENOG5032TQX">
    <property type="taxonomic scope" value="Bacteria"/>
</dbReference>
<keyword evidence="2" id="KW-1133">Transmembrane helix</keyword>
<organism evidence="3 4">
    <name type="scientific">Thermophagus xiamenensis</name>
    <dbReference type="NCBI Taxonomy" id="385682"/>
    <lineage>
        <taxon>Bacteria</taxon>
        <taxon>Pseudomonadati</taxon>
        <taxon>Bacteroidota</taxon>
        <taxon>Bacteroidia</taxon>
        <taxon>Marinilabiliales</taxon>
        <taxon>Marinilabiliaceae</taxon>
        <taxon>Thermophagus</taxon>
    </lineage>
</organism>
<keyword evidence="2" id="KW-0472">Membrane</keyword>
<evidence type="ECO:0000256" key="2">
    <source>
        <dbReference type="SAM" id="Phobius"/>
    </source>
</evidence>
<dbReference type="RefSeq" id="WP_010526458.1">
    <property type="nucleotide sequence ID" value="NZ_AFSL01000009.1"/>
</dbReference>
<gene>
    <name evidence="3" type="ORF">SAMN05444380_11177</name>
</gene>
<sequence>MSAIEDAEGFPENGGDNKGHSSSDIPKSKIKGVLEEFEMYALQHGNQNLLDIAKFSDAQKDKLLEILSVNEKNAFEYHSKRIEAIRDIEVKKIDASIVNQKTLRILIVSAVVLLPLITLIILFFKESYFIPWLTFLTGLMGGVGISRMISRFYQQLSDKNPIENNSDN</sequence>
<dbReference type="AlphaFoldDB" id="A0A1I2AIY2"/>
<keyword evidence="4" id="KW-1185">Reference proteome</keyword>